<evidence type="ECO:0000313" key="3">
    <source>
        <dbReference type="Proteomes" id="UP000001025"/>
    </source>
</evidence>
<feature type="region of interest" description="Disordered" evidence="1">
    <location>
        <begin position="1"/>
        <end position="50"/>
    </location>
</feature>
<reference evidence="2 3" key="1">
    <citation type="journal article" date="2003" name="Proc. Natl. Acad. Sci. U.S.A.">
        <title>Complete genome sequence of the marine planctomycete Pirellula sp. strain 1.</title>
        <authorList>
            <person name="Gloeckner F.O."/>
            <person name="Kube M."/>
            <person name="Bauer M."/>
            <person name="Teeling H."/>
            <person name="Lombardot T."/>
            <person name="Ludwig W."/>
            <person name="Gade D."/>
            <person name="Beck A."/>
            <person name="Borzym K."/>
            <person name="Heitmann K."/>
            <person name="Rabus R."/>
            <person name="Schlesner H."/>
            <person name="Amann R."/>
            <person name="Reinhardt R."/>
        </authorList>
    </citation>
    <scope>NUCLEOTIDE SEQUENCE [LARGE SCALE GENOMIC DNA]</scope>
    <source>
        <strain evidence="3">DSM 10527 / NCIMB 13988 / SH1</strain>
    </source>
</reference>
<dbReference type="STRING" id="243090.RB6839"/>
<dbReference type="EnsemblBacteria" id="CAD75035">
    <property type="protein sequence ID" value="CAD75035"/>
    <property type="gene ID" value="RB6839"/>
</dbReference>
<keyword evidence="3" id="KW-1185">Reference proteome</keyword>
<sequence length="72" mass="8064">MRMENEEDQHRPLPVPFGQAGSWTKLPIPRSVSGKLRRRDVKPDRFTPNCHGTVKIRSGVLGVEKPVTDGNS</sequence>
<dbReference type="KEGG" id="rba:RB6839"/>
<dbReference type="Proteomes" id="UP000001025">
    <property type="component" value="Chromosome"/>
</dbReference>
<organism evidence="2 3">
    <name type="scientific">Rhodopirellula baltica (strain DSM 10527 / NCIMB 13988 / SH1)</name>
    <dbReference type="NCBI Taxonomy" id="243090"/>
    <lineage>
        <taxon>Bacteria</taxon>
        <taxon>Pseudomonadati</taxon>
        <taxon>Planctomycetota</taxon>
        <taxon>Planctomycetia</taxon>
        <taxon>Pirellulales</taxon>
        <taxon>Pirellulaceae</taxon>
        <taxon>Rhodopirellula</taxon>
    </lineage>
</organism>
<gene>
    <name evidence="2" type="ordered locus">RB6839</name>
</gene>
<dbReference type="HOGENOM" id="CLU_2719636_0_0_0"/>
<dbReference type="EMBL" id="BX294145">
    <property type="protein sequence ID" value="CAD75035.1"/>
    <property type="molecule type" value="Genomic_DNA"/>
</dbReference>
<protein>
    <submittedName>
        <fullName evidence="2">Uncharacterized protein</fullName>
    </submittedName>
</protein>
<evidence type="ECO:0000313" key="2">
    <source>
        <dbReference type="EMBL" id="CAD75035.1"/>
    </source>
</evidence>
<dbReference type="InParanoid" id="Q7UPM6"/>
<proteinExistence type="predicted"/>
<accession>Q7UPM6</accession>
<feature type="compositionally biased region" description="Basic and acidic residues" evidence="1">
    <location>
        <begin position="1"/>
        <end position="11"/>
    </location>
</feature>
<dbReference type="AlphaFoldDB" id="Q7UPM6"/>
<name>Q7UPM6_RHOBA</name>
<evidence type="ECO:0000256" key="1">
    <source>
        <dbReference type="SAM" id="MobiDB-lite"/>
    </source>
</evidence>